<keyword evidence="3" id="KW-1185">Reference proteome</keyword>
<feature type="region of interest" description="Disordered" evidence="1">
    <location>
        <begin position="79"/>
        <end position="118"/>
    </location>
</feature>
<dbReference type="Proteomes" id="UP000649617">
    <property type="component" value="Unassembled WGS sequence"/>
</dbReference>
<evidence type="ECO:0000313" key="3">
    <source>
        <dbReference type="Proteomes" id="UP000649617"/>
    </source>
</evidence>
<reference evidence="2" key="1">
    <citation type="submission" date="2021-02" db="EMBL/GenBank/DDBJ databases">
        <authorList>
            <person name="Dougan E. K."/>
            <person name="Rhodes N."/>
            <person name="Thang M."/>
            <person name="Chan C."/>
        </authorList>
    </citation>
    <scope>NUCLEOTIDE SEQUENCE</scope>
</reference>
<proteinExistence type="predicted"/>
<protein>
    <submittedName>
        <fullName evidence="2">Uncharacterized protein</fullName>
    </submittedName>
</protein>
<comment type="caution">
    <text evidence="2">The sequence shown here is derived from an EMBL/GenBank/DDBJ whole genome shotgun (WGS) entry which is preliminary data.</text>
</comment>
<gene>
    <name evidence="2" type="ORF">SPIL2461_LOCUS10784</name>
</gene>
<accession>A0A812RJY9</accession>
<dbReference type="OrthoDB" id="418776at2759"/>
<name>A0A812RJY9_SYMPI</name>
<dbReference type="EMBL" id="CAJNIZ010020657">
    <property type="protein sequence ID" value="CAE7443579.1"/>
    <property type="molecule type" value="Genomic_DNA"/>
</dbReference>
<evidence type="ECO:0000313" key="2">
    <source>
        <dbReference type="EMBL" id="CAE7443579.1"/>
    </source>
</evidence>
<sequence>SVKHLEATVKDMSVGVAQQQAGIEELKVESDTLARTTKRVDDLWRHVEGVKSDLVSLERSARESRAEILALTYGRSAGTYAPPTELPMSPSAKPPMSQPVERRARESMRLLADEPRTM</sequence>
<feature type="compositionally biased region" description="Basic and acidic residues" evidence="1">
    <location>
        <begin position="100"/>
        <end position="118"/>
    </location>
</feature>
<dbReference type="AlphaFoldDB" id="A0A812RJY9"/>
<evidence type="ECO:0000256" key="1">
    <source>
        <dbReference type="SAM" id="MobiDB-lite"/>
    </source>
</evidence>
<organism evidence="2 3">
    <name type="scientific">Symbiodinium pilosum</name>
    <name type="common">Dinoflagellate</name>
    <dbReference type="NCBI Taxonomy" id="2952"/>
    <lineage>
        <taxon>Eukaryota</taxon>
        <taxon>Sar</taxon>
        <taxon>Alveolata</taxon>
        <taxon>Dinophyceae</taxon>
        <taxon>Suessiales</taxon>
        <taxon>Symbiodiniaceae</taxon>
        <taxon>Symbiodinium</taxon>
    </lineage>
</organism>
<feature type="non-terminal residue" evidence="2">
    <location>
        <position position="118"/>
    </location>
</feature>